<feature type="signal peptide" evidence="1">
    <location>
        <begin position="1"/>
        <end position="24"/>
    </location>
</feature>
<reference evidence="3" key="2">
    <citation type="submission" date="2007-04" db="EMBL/GenBank/DDBJ databases">
        <title>Draft genome sequence of Bacteroides ovatus (ATCC 8483).</title>
        <authorList>
            <person name="Sudarsanam P."/>
            <person name="Ley R."/>
            <person name="Guruge J."/>
            <person name="Turnbaugh P.J."/>
            <person name="Mahowald M."/>
            <person name="Liep D."/>
            <person name="Gordon J."/>
        </authorList>
    </citation>
    <scope>NUCLEOTIDE SEQUENCE [LARGE SCALE GENOMIC DNA]</scope>
    <source>
        <strain evidence="3">ATCC 8483 / DSM 1896 / JCM 5824 / BCRC 10623 / CCUG 4943 / NCTC 11153</strain>
    </source>
</reference>
<dbReference type="Proteomes" id="UP000005475">
    <property type="component" value="Unassembled WGS sequence"/>
</dbReference>
<dbReference type="EMBL" id="AAXF02000050">
    <property type="protein sequence ID" value="EDO11097.1"/>
    <property type="molecule type" value="Genomic_DNA"/>
</dbReference>
<evidence type="ECO:0000256" key="1">
    <source>
        <dbReference type="SAM" id="SignalP"/>
    </source>
</evidence>
<reference evidence="2 3" key="1">
    <citation type="submission" date="2007-03" db="EMBL/GenBank/DDBJ databases">
        <authorList>
            <person name="Fulton L."/>
            <person name="Clifton S."/>
            <person name="Fulton B."/>
            <person name="Xu J."/>
            <person name="Minx P."/>
            <person name="Pepin K.H."/>
            <person name="Johnson M."/>
            <person name="Thiruvilangam P."/>
            <person name="Bhonagiri V."/>
            <person name="Nash W.E."/>
            <person name="Mardis E.R."/>
            <person name="Wilson R.K."/>
        </authorList>
    </citation>
    <scope>NUCLEOTIDE SEQUENCE [LARGE SCALE GENOMIC DNA]</scope>
    <source>
        <strain evidence="3">ATCC 8483 / DSM 1896 / JCM 5824 / BCRC 10623 / CCUG 4943 / NCTC 11153</strain>
    </source>
</reference>
<name>A0AAN3A700_BACO1</name>
<sequence length="49" mass="5132">MKAIYLLGLIAGAVLLFATEAETAAPNITGLTLCVASSYKLDLFTSNKI</sequence>
<protein>
    <submittedName>
        <fullName evidence="2">Uncharacterized protein</fullName>
    </submittedName>
</protein>
<proteinExistence type="predicted"/>
<organism evidence="2 3">
    <name type="scientific">Bacteroides ovatus (strain ATCC 8483 / DSM 1896 / JCM 5824 / BCRC 10623 / CCUG 4943 / NCTC 11153)</name>
    <dbReference type="NCBI Taxonomy" id="411476"/>
    <lineage>
        <taxon>Bacteria</taxon>
        <taxon>Pseudomonadati</taxon>
        <taxon>Bacteroidota</taxon>
        <taxon>Bacteroidia</taxon>
        <taxon>Bacteroidales</taxon>
        <taxon>Bacteroidaceae</taxon>
        <taxon>Bacteroides</taxon>
    </lineage>
</organism>
<dbReference type="AlphaFoldDB" id="A0AAN3A700"/>
<keyword evidence="1" id="KW-0732">Signal</keyword>
<comment type="caution">
    <text evidence="2">The sequence shown here is derived from an EMBL/GenBank/DDBJ whole genome shotgun (WGS) entry which is preliminary data.</text>
</comment>
<evidence type="ECO:0000313" key="3">
    <source>
        <dbReference type="Proteomes" id="UP000005475"/>
    </source>
</evidence>
<evidence type="ECO:0000313" key="2">
    <source>
        <dbReference type="EMBL" id="EDO11097.1"/>
    </source>
</evidence>
<gene>
    <name evidence="2" type="ORF">BACOVA_02998</name>
</gene>
<accession>A0AAN3A700</accession>
<feature type="chain" id="PRO_5042867762" evidence="1">
    <location>
        <begin position="25"/>
        <end position="49"/>
    </location>
</feature>